<organism evidence="2 3">
    <name type="scientific">Lacticaseibacillus rhamnosus</name>
    <name type="common">Lactobacillus rhamnosus</name>
    <dbReference type="NCBI Taxonomy" id="47715"/>
    <lineage>
        <taxon>Bacteria</taxon>
        <taxon>Bacillati</taxon>
        <taxon>Bacillota</taxon>
        <taxon>Bacilli</taxon>
        <taxon>Lactobacillales</taxon>
        <taxon>Lactobacillaceae</taxon>
        <taxon>Lacticaseibacillus</taxon>
    </lineage>
</organism>
<evidence type="ECO:0000259" key="1">
    <source>
        <dbReference type="PROSITE" id="PS51186"/>
    </source>
</evidence>
<gene>
    <name evidence="2" type="ORF">CYJ91_07875</name>
</gene>
<dbReference type="SUPFAM" id="SSF55729">
    <property type="entry name" value="Acyl-CoA N-acyltransferases (Nat)"/>
    <property type="match status" value="1"/>
</dbReference>
<evidence type="ECO:0000313" key="2">
    <source>
        <dbReference type="EMBL" id="PLA56749.1"/>
    </source>
</evidence>
<sequence length="162" mass="19147">MSKAKLILSPAFYTDLKEIRHMYQQAFKSLYGKYQDRETNPYCESLESLQKKFKRPNNAFFFIIVKDKHIGLIRVVTDRKNSAARISPFLILPSYQGKGYAQLGLQLIEEQFPLIQTWYVDTIAEEPKLVHLYRKVGFQQLPDRETTINEHMHIIYFVKVRS</sequence>
<dbReference type="GeneID" id="69832594"/>
<feature type="domain" description="N-acetyltransferase" evidence="1">
    <location>
        <begin position="6"/>
        <end position="161"/>
    </location>
</feature>
<dbReference type="Gene3D" id="3.40.630.30">
    <property type="match status" value="1"/>
</dbReference>
<dbReference type="InterPro" id="IPR000182">
    <property type="entry name" value="GNAT_dom"/>
</dbReference>
<dbReference type="PROSITE" id="PS51186">
    <property type="entry name" value="GNAT"/>
    <property type="match status" value="1"/>
</dbReference>
<comment type="caution">
    <text evidence="2">The sequence shown here is derived from an EMBL/GenBank/DDBJ whole genome shotgun (WGS) entry which is preliminary data.</text>
</comment>
<dbReference type="GO" id="GO:0016747">
    <property type="term" value="F:acyltransferase activity, transferring groups other than amino-acyl groups"/>
    <property type="evidence" value="ECO:0007669"/>
    <property type="project" value="InterPro"/>
</dbReference>
<evidence type="ECO:0000313" key="3">
    <source>
        <dbReference type="Proteomes" id="UP000234212"/>
    </source>
</evidence>
<dbReference type="Proteomes" id="UP000234212">
    <property type="component" value="Unassembled WGS sequence"/>
</dbReference>
<dbReference type="CDD" id="cd04301">
    <property type="entry name" value="NAT_SF"/>
    <property type="match status" value="1"/>
</dbReference>
<dbReference type="Pfam" id="PF00583">
    <property type="entry name" value="Acetyltransf_1"/>
    <property type="match status" value="1"/>
</dbReference>
<dbReference type="EMBL" id="PKJX01000003">
    <property type="protein sequence ID" value="PLA56749.1"/>
    <property type="molecule type" value="Genomic_DNA"/>
</dbReference>
<dbReference type="InterPro" id="IPR016181">
    <property type="entry name" value="Acyl_CoA_acyltransferase"/>
</dbReference>
<reference evidence="2 3" key="1">
    <citation type="submission" date="2017-12" db="EMBL/GenBank/DDBJ databases">
        <title>Phylogenetic diversity of female urinary microbiome.</title>
        <authorList>
            <person name="Thomas-White K."/>
            <person name="Wolfe A.J."/>
        </authorList>
    </citation>
    <scope>NUCLEOTIDE SEQUENCE [LARGE SCALE GENOMIC DNA]</scope>
    <source>
        <strain evidence="2 3">UMB0004</strain>
    </source>
</reference>
<dbReference type="AlphaFoldDB" id="A0AAP8J0R3"/>
<protein>
    <submittedName>
        <fullName evidence="2">N-acetyltransferase</fullName>
    </submittedName>
</protein>
<accession>A0AAP8J0R3</accession>
<dbReference type="RefSeq" id="WP_049171616.1">
    <property type="nucleotide sequence ID" value="NZ_CP017063.1"/>
</dbReference>
<proteinExistence type="predicted"/>
<name>A0AAP8J0R3_LACRH</name>